<accession>A0A6C0HCK7</accession>
<sequence length="197" mass="22348">MDILYYSNYCKHSQKVLQTLSKTTITDKISFICIDKRVRDPTNHQLYIQLENGSKVIMPPNIHSVPALLLVKKNYNVIYGGDDIVQHFQSDITTMTNNATKTTGEPMSYMFGGNPSSNIVSEQYTYYDMSPEELSSKGKGGMRQMHNYVSISQGQSYINTPPDTYRPDKLSNSVTIENLQKLRDSEIPMNNKPAFSI</sequence>
<evidence type="ECO:0008006" key="2">
    <source>
        <dbReference type="Google" id="ProtNLM"/>
    </source>
</evidence>
<proteinExistence type="predicted"/>
<reference evidence="1" key="1">
    <citation type="journal article" date="2020" name="Nature">
        <title>Giant virus diversity and host interactions through global metagenomics.</title>
        <authorList>
            <person name="Schulz F."/>
            <person name="Roux S."/>
            <person name="Paez-Espino D."/>
            <person name="Jungbluth S."/>
            <person name="Walsh D.A."/>
            <person name="Denef V.J."/>
            <person name="McMahon K.D."/>
            <person name="Konstantinidis K.T."/>
            <person name="Eloe-Fadrosh E.A."/>
            <person name="Kyrpides N.C."/>
            <person name="Woyke T."/>
        </authorList>
    </citation>
    <scope>NUCLEOTIDE SEQUENCE</scope>
    <source>
        <strain evidence="1">GVMAG-M-3300023179-90</strain>
    </source>
</reference>
<protein>
    <recommendedName>
        <fullName evidence="2">Glutaredoxin domain-containing protein</fullName>
    </recommendedName>
</protein>
<name>A0A6C0HCK7_9ZZZZ</name>
<dbReference type="EMBL" id="MN739922">
    <property type="protein sequence ID" value="QHT77875.1"/>
    <property type="molecule type" value="Genomic_DNA"/>
</dbReference>
<organism evidence="1">
    <name type="scientific">viral metagenome</name>
    <dbReference type="NCBI Taxonomy" id="1070528"/>
    <lineage>
        <taxon>unclassified sequences</taxon>
        <taxon>metagenomes</taxon>
        <taxon>organismal metagenomes</taxon>
    </lineage>
</organism>
<dbReference type="AlphaFoldDB" id="A0A6C0HCK7"/>
<evidence type="ECO:0000313" key="1">
    <source>
        <dbReference type="EMBL" id="QHT77875.1"/>
    </source>
</evidence>